<dbReference type="EMBL" id="PDCK01000040">
    <property type="protein sequence ID" value="PRQ53613.1"/>
    <property type="molecule type" value="Genomic_DNA"/>
</dbReference>
<dbReference type="InterPro" id="IPR014001">
    <property type="entry name" value="Helicase_ATP-bd"/>
</dbReference>
<dbReference type="GO" id="GO:0005524">
    <property type="term" value="F:ATP binding"/>
    <property type="evidence" value="ECO:0007669"/>
    <property type="project" value="UniProtKB-KW"/>
</dbReference>
<sequence length="394" mass="44182">MGDFYLKRYSVIILDEVHERSLCTETLIGMLSAIIGVRQKLYEDQQKKLRQGLSIVREKKIFPLKLVLMSATMPVEDFRKMFPDPPQVINVSSRQFKVSTQFSATTEGHYINEAYKKVLEIHKTLPHGGILVFLTGHREIEELCQKLRRHSRKLIKTSIGSCATEGREINSVEEINMKKEMEAFDSNGNSAFHQTDGFSYNDEDHCEIEIDKYELDSIYDAEIESELETIGDDRDSLCQDKPEVDGNVAQALRQNLTIASLKASFEALARKSSSDSTSACREPISCTLDSCSNQSNHSCSLGTKGGVEYPGKLGSLRVLPLYSMLPAAAQRHVFEKVKEGERLLVVATNVAETSLTIPGIKYVVDTGKVKVKDYNFSNGMETYKVQWISKASAI</sequence>
<evidence type="ECO:0000256" key="1">
    <source>
        <dbReference type="ARBA" id="ARBA00008792"/>
    </source>
</evidence>
<keyword evidence="10" id="KW-1185">Reference proteome</keyword>
<comment type="caution">
    <text evidence="9">The sequence shown here is derived from an EMBL/GenBank/DDBJ whole genome shotgun (WGS) entry which is preliminary data.</text>
</comment>
<keyword evidence="4 9" id="KW-0378">Hydrolase</keyword>
<dbReference type="GO" id="GO:0003724">
    <property type="term" value="F:RNA helicase activity"/>
    <property type="evidence" value="ECO:0007669"/>
    <property type="project" value="UniProtKB-EC"/>
</dbReference>
<comment type="catalytic activity">
    <reaction evidence="7">
        <text>ATP + H2O = ADP + phosphate + H(+)</text>
        <dbReference type="Rhea" id="RHEA:13065"/>
        <dbReference type="ChEBI" id="CHEBI:15377"/>
        <dbReference type="ChEBI" id="CHEBI:15378"/>
        <dbReference type="ChEBI" id="CHEBI:30616"/>
        <dbReference type="ChEBI" id="CHEBI:43474"/>
        <dbReference type="ChEBI" id="CHEBI:456216"/>
        <dbReference type="EC" id="3.6.4.13"/>
    </reaction>
</comment>
<dbReference type="Pfam" id="PF00271">
    <property type="entry name" value="Helicase_C"/>
    <property type="match status" value="1"/>
</dbReference>
<keyword evidence="3" id="KW-0547">Nucleotide-binding</keyword>
<accession>A0A2P6S4J9</accession>
<evidence type="ECO:0000313" key="9">
    <source>
        <dbReference type="EMBL" id="PRQ53613.1"/>
    </source>
</evidence>
<dbReference type="GO" id="GO:0016887">
    <property type="term" value="F:ATP hydrolysis activity"/>
    <property type="evidence" value="ECO:0007669"/>
    <property type="project" value="RHEA"/>
</dbReference>
<name>A0A2P6S4J9_ROSCH</name>
<dbReference type="Proteomes" id="UP000238479">
    <property type="component" value="Chromosome 2"/>
</dbReference>
<dbReference type="EC" id="3.6.4.13" evidence="2"/>
<dbReference type="GO" id="GO:0003723">
    <property type="term" value="F:RNA binding"/>
    <property type="evidence" value="ECO:0007669"/>
    <property type="project" value="TreeGrafter"/>
</dbReference>
<evidence type="ECO:0000256" key="4">
    <source>
        <dbReference type="ARBA" id="ARBA00022801"/>
    </source>
</evidence>
<dbReference type="GO" id="GO:0005730">
    <property type="term" value="C:nucleolus"/>
    <property type="evidence" value="ECO:0007669"/>
    <property type="project" value="TreeGrafter"/>
</dbReference>
<evidence type="ECO:0000256" key="5">
    <source>
        <dbReference type="ARBA" id="ARBA00022806"/>
    </source>
</evidence>
<evidence type="ECO:0000259" key="8">
    <source>
        <dbReference type="PROSITE" id="PS51192"/>
    </source>
</evidence>
<evidence type="ECO:0000256" key="6">
    <source>
        <dbReference type="ARBA" id="ARBA00022840"/>
    </source>
</evidence>
<dbReference type="PANTHER" id="PTHR18934:SF99">
    <property type="entry name" value="ATP-DEPENDENT RNA HELICASE DHX37-RELATED"/>
    <property type="match status" value="1"/>
</dbReference>
<evidence type="ECO:0000313" key="10">
    <source>
        <dbReference type="Proteomes" id="UP000238479"/>
    </source>
</evidence>
<dbReference type="SUPFAM" id="SSF52540">
    <property type="entry name" value="P-loop containing nucleoside triphosphate hydrolases"/>
    <property type="match status" value="1"/>
</dbReference>
<dbReference type="GO" id="GO:0000462">
    <property type="term" value="P:maturation of SSU-rRNA from tricistronic rRNA transcript (SSU-rRNA, 5.8S rRNA, LSU-rRNA)"/>
    <property type="evidence" value="ECO:0007669"/>
    <property type="project" value="TreeGrafter"/>
</dbReference>
<dbReference type="OMA" id="YNDEDHC"/>
<keyword evidence="6" id="KW-0067">ATP-binding</keyword>
<dbReference type="CDD" id="cd18791">
    <property type="entry name" value="SF2_C_RHA"/>
    <property type="match status" value="1"/>
</dbReference>
<evidence type="ECO:0000256" key="2">
    <source>
        <dbReference type="ARBA" id="ARBA00012552"/>
    </source>
</evidence>
<dbReference type="PANTHER" id="PTHR18934">
    <property type="entry name" value="ATP-DEPENDENT RNA HELICASE"/>
    <property type="match status" value="1"/>
</dbReference>
<dbReference type="AlphaFoldDB" id="A0A2P6S4J9"/>
<dbReference type="Gramene" id="PRQ53613">
    <property type="protein sequence ID" value="PRQ53613"/>
    <property type="gene ID" value="RchiOBHm_Chr2g0168451"/>
</dbReference>
<keyword evidence="5 9" id="KW-0347">Helicase</keyword>
<gene>
    <name evidence="9" type="ORF">RchiOBHm_Chr2g0168451</name>
</gene>
<organism evidence="9 10">
    <name type="scientific">Rosa chinensis</name>
    <name type="common">China rose</name>
    <dbReference type="NCBI Taxonomy" id="74649"/>
    <lineage>
        <taxon>Eukaryota</taxon>
        <taxon>Viridiplantae</taxon>
        <taxon>Streptophyta</taxon>
        <taxon>Embryophyta</taxon>
        <taxon>Tracheophyta</taxon>
        <taxon>Spermatophyta</taxon>
        <taxon>Magnoliopsida</taxon>
        <taxon>eudicotyledons</taxon>
        <taxon>Gunneridae</taxon>
        <taxon>Pentapetalae</taxon>
        <taxon>rosids</taxon>
        <taxon>fabids</taxon>
        <taxon>Rosales</taxon>
        <taxon>Rosaceae</taxon>
        <taxon>Rosoideae</taxon>
        <taxon>Rosoideae incertae sedis</taxon>
        <taxon>Rosa</taxon>
    </lineage>
</organism>
<dbReference type="InterPro" id="IPR001650">
    <property type="entry name" value="Helicase_C-like"/>
</dbReference>
<feature type="domain" description="Helicase ATP-binding" evidence="8">
    <location>
        <begin position="1"/>
        <end position="91"/>
    </location>
</feature>
<protein>
    <recommendedName>
        <fullName evidence="2">RNA helicase</fullName>
        <ecNumber evidence="2">3.6.4.13</ecNumber>
    </recommendedName>
</protein>
<comment type="similarity">
    <text evidence="1">Belongs to the DEAD box helicase family. DEAH subfamily.</text>
</comment>
<evidence type="ECO:0000256" key="3">
    <source>
        <dbReference type="ARBA" id="ARBA00022741"/>
    </source>
</evidence>
<dbReference type="PROSITE" id="PS00690">
    <property type="entry name" value="DEAH_ATP_HELICASE"/>
    <property type="match status" value="1"/>
</dbReference>
<dbReference type="InterPro" id="IPR002464">
    <property type="entry name" value="DNA/RNA_helicase_DEAH_CS"/>
</dbReference>
<dbReference type="PROSITE" id="PS51192">
    <property type="entry name" value="HELICASE_ATP_BIND_1"/>
    <property type="match status" value="1"/>
</dbReference>
<evidence type="ECO:0000256" key="7">
    <source>
        <dbReference type="ARBA" id="ARBA00047984"/>
    </source>
</evidence>
<proteinExistence type="inferred from homology"/>
<reference evidence="9 10" key="1">
    <citation type="journal article" date="2018" name="Nat. Genet.">
        <title>The Rosa genome provides new insights in the design of modern roses.</title>
        <authorList>
            <person name="Bendahmane M."/>
        </authorList>
    </citation>
    <scope>NUCLEOTIDE SEQUENCE [LARGE SCALE GENOMIC DNA]</scope>
    <source>
        <strain evidence="10">cv. Old Blush</strain>
    </source>
</reference>
<dbReference type="InterPro" id="IPR027417">
    <property type="entry name" value="P-loop_NTPase"/>
</dbReference>
<dbReference type="Gene3D" id="3.40.50.300">
    <property type="entry name" value="P-loop containing nucleotide triphosphate hydrolases"/>
    <property type="match status" value="3"/>
</dbReference>
<dbReference type="STRING" id="74649.A0A2P6S4J9"/>